<evidence type="ECO:0000313" key="1">
    <source>
        <dbReference type="EMBL" id="CAQ85611.1"/>
    </source>
</evidence>
<sequence>MKAEVGDNDQAKSKRGIEAAQVLILLLIITI</sequence>
<accession>C7BKB4</accession>
<proteinExistence type="predicted"/>
<dbReference type="EMBL" id="FM162591">
    <property type="protein sequence ID" value="CAQ85611.1"/>
    <property type="molecule type" value="Genomic_DNA"/>
</dbReference>
<evidence type="ECO:0000313" key="2">
    <source>
        <dbReference type="Proteomes" id="UP000002747"/>
    </source>
</evidence>
<protein>
    <submittedName>
        <fullName evidence="1">Uncharacterized protein</fullName>
    </submittedName>
</protein>
<organism evidence="1 2">
    <name type="scientific">Photorhabdus asymbiotica subsp. asymbiotica (strain ATCC 43949 / 3105-77)</name>
    <name type="common">Xenorhabdus luminescens (strain 2)</name>
    <dbReference type="NCBI Taxonomy" id="553480"/>
    <lineage>
        <taxon>Bacteria</taxon>
        <taxon>Pseudomonadati</taxon>
        <taxon>Pseudomonadota</taxon>
        <taxon>Gammaproteobacteria</taxon>
        <taxon>Enterobacterales</taxon>
        <taxon>Morganellaceae</taxon>
        <taxon>Photorhabdus</taxon>
    </lineage>
</organism>
<dbReference type="Proteomes" id="UP000002747">
    <property type="component" value="Chromosome"/>
</dbReference>
<dbReference type="AlphaFoldDB" id="C7BKB4"/>
<reference evidence="1 2" key="1">
    <citation type="journal article" date="2009" name="BMC Genomics">
        <title>Comparative genomics of the emerging human pathogen Photorhabdus asymbiotica with the insect pathogen Photorhabdus luminescens.</title>
        <authorList>
            <person name="Wilkinson P."/>
            <person name="Waterfield N.R."/>
            <person name="Crossman L."/>
            <person name="Corton C."/>
            <person name="Sanchez-Contreras M."/>
            <person name="Vlisidou I."/>
            <person name="Barron A."/>
            <person name="Bignell A."/>
            <person name="Clark L."/>
            <person name="Ormond D."/>
            <person name="Mayho M."/>
            <person name="Bason N."/>
            <person name="Smith F."/>
            <person name="Simmonds M."/>
            <person name="Churcher C."/>
            <person name="Harris D."/>
            <person name="Thompson N.R."/>
            <person name="Quail M."/>
            <person name="Parkhill J."/>
            <person name="ffrench-Constant R.H."/>
        </authorList>
    </citation>
    <scope>NUCLEOTIDE SEQUENCE [LARGE SCALE GENOMIC DNA]</scope>
    <source>
        <strain evidence="2">ATCC 43949 / 3105-77</strain>
    </source>
</reference>
<name>C7BKB4_PHOAA</name>
<gene>
    <name evidence="1" type="ordered locus">PAU_03523</name>
</gene>
<dbReference type="KEGG" id="pay:PAU_03523"/>